<evidence type="ECO:0000313" key="5">
    <source>
        <dbReference type="Proteomes" id="UP000305778"/>
    </source>
</evidence>
<comment type="subunit">
    <text evidence="2">Homotetramer.</text>
</comment>
<gene>
    <name evidence="4" type="primary">ssb</name>
    <name evidence="4" type="ORF">FCI23_00785</name>
</gene>
<dbReference type="HAMAP" id="MF_00984">
    <property type="entry name" value="SSB"/>
    <property type="match status" value="1"/>
</dbReference>
<dbReference type="RefSeq" id="WP_136721458.1">
    <property type="nucleotide sequence ID" value="NZ_SUMC01000001.1"/>
</dbReference>
<dbReference type="GO" id="GO:0003697">
    <property type="term" value="F:single-stranded DNA binding"/>
    <property type="evidence" value="ECO:0007669"/>
    <property type="project" value="UniProtKB-UniRule"/>
</dbReference>
<dbReference type="InterPro" id="IPR011344">
    <property type="entry name" value="ssDNA-bd"/>
</dbReference>
<comment type="caution">
    <text evidence="4">The sequence shown here is derived from an EMBL/GenBank/DDBJ whole genome shotgun (WGS) entry which is preliminary data.</text>
</comment>
<dbReference type="Gene3D" id="2.40.50.140">
    <property type="entry name" value="Nucleic acid-binding proteins"/>
    <property type="match status" value="1"/>
</dbReference>
<accession>A0A4U0SUQ4</accession>
<proteinExistence type="inferred from homology"/>
<reference evidence="4 5" key="1">
    <citation type="submission" date="2019-04" db="EMBL/GenBank/DDBJ databases">
        <title>Streptomyces oryziradicis sp. nov., a novel actinomycete isolated from rhizosphere soil of rice (Oryza sativa L.).</title>
        <authorList>
            <person name="Li C."/>
        </authorList>
    </citation>
    <scope>NUCLEOTIDE SEQUENCE [LARGE SCALE GENOMIC DNA]</scope>
    <source>
        <strain evidence="4 5">NEAU-C40</strain>
    </source>
</reference>
<keyword evidence="1 2" id="KW-0238">DNA-binding</keyword>
<dbReference type="NCBIfam" id="TIGR00621">
    <property type="entry name" value="ssb"/>
    <property type="match status" value="1"/>
</dbReference>
<name>A0A4U0SUQ4_9ACTN</name>
<keyword evidence="5" id="KW-1185">Reference proteome</keyword>
<evidence type="ECO:0000256" key="1">
    <source>
        <dbReference type="ARBA" id="ARBA00023125"/>
    </source>
</evidence>
<sequence>MNETLVTVVGNVATQPEIRNTPAGVNVARFRLATTARRWDQKNGGWSDGPTSFFTVWAWRGLGQNVMASVGIGEPLVIQGRLRVREEERNGQRYISADIDAVAVGHDLTRGTSAFRRVSVARPELVAPVSVVAAAAPEAVPEAVSERVPERVPEHAPGHASELAAMAVSG</sequence>
<dbReference type="CDD" id="cd04496">
    <property type="entry name" value="SSB_OBF"/>
    <property type="match status" value="1"/>
</dbReference>
<evidence type="ECO:0000256" key="2">
    <source>
        <dbReference type="HAMAP-Rule" id="MF_00984"/>
    </source>
</evidence>
<comment type="caution">
    <text evidence="2">Lacks conserved residue(s) required for the propagation of feature annotation.</text>
</comment>
<evidence type="ECO:0000313" key="4">
    <source>
        <dbReference type="EMBL" id="TKA13298.1"/>
    </source>
</evidence>
<protein>
    <recommendedName>
        <fullName evidence="2 3">Single-stranded DNA-binding protein</fullName>
        <shortName evidence="2">SSB</shortName>
    </recommendedName>
</protein>
<organism evidence="4 5">
    <name type="scientific">Actinacidiphila oryziradicis</name>
    <dbReference type="NCBI Taxonomy" id="2571141"/>
    <lineage>
        <taxon>Bacteria</taxon>
        <taxon>Bacillati</taxon>
        <taxon>Actinomycetota</taxon>
        <taxon>Actinomycetes</taxon>
        <taxon>Kitasatosporales</taxon>
        <taxon>Streptomycetaceae</taxon>
        <taxon>Actinacidiphila</taxon>
    </lineage>
</organism>
<dbReference type="AlphaFoldDB" id="A0A4U0SUQ4"/>
<dbReference type="PROSITE" id="PS50935">
    <property type="entry name" value="SSB"/>
    <property type="match status" value="1"/>
</dbReference>
<dbReference type="Proteomes" id="UP000305778">
    <property type="component" value="Unassembled WGS sequence"/>
</dbReference>
<dbReference type="InterPro" id="IPR012340">
    <property type="entry name" value="NA-bd_OB-fold"/>
</dbReference>
<dbReference type="GO" id="GO:0006260">
    <property type="term" value="P:DNA replication"/>
    <property type="evidence" value="ECO:0007669"/>
    <property type="project" value="InterPro"/>
</dbReference>
<dbReference type="Pfam" id="PF00436">
    <property type="entry name" value="SSB"/>
    <property type="match status" value="1"/>
</dbReference>
<dbReference type="EMBL" id="SUMC01000001">
    <property type="protein sequence ID" value="TKA13298.1"/>
    <property type="molecule type" value="Genomic_DNA"/>
</dbReference>
<dbReference type="InterPro" id="IPR000424">
    <property type="entry name" value="Primosome_PriB/ssb"/>
</dbReference>
<dbReference type="SUPFAM" id="SSF50249">
    <property type="entry name" value="Nucleic acid-binding proteins"/>
    <property type="match status" value="1"/>
</dbReference>
<evidence type="ECO:0000256" key="3">
    <source>
        <dbReference type="RuleBase" id="RU000524"/>
    </source>
</evidence>
<dbReference type="OrthoDB" id="4427276at2"/>